<dbReference type="GO" id="GO:0008295">
    <property type="term" value="P:spermidine biosynthetic process"/>
    <property type="evidence" value="ECO:0007669"/>
    <property type="project" value="TreeGrafter"/>
</dbReference>
<proteinExistence type="inferred from homology"/>
<dbReference type="PROSITE" id="PS01330">
    <property type="entry name" value="PABS_1"/>
    <property type="match status" value="1"/>
</dbReference>
<dbReference type="Proteomes" id="UP001151582">
    <property type="component" value="Unassembled WGS sequence"/>
</dbReference>
<dbReference type="InterPro" id="IPR001045">
    <property type="entry name" value="Spermi_synthase"/>
</dbReference>
<dbReference type="AlphaFoldDB" id="A0A9W8BA04"/>
<keyword evidence="3" id="KW-0620">Polyamine biosynthesis</keyword>
<protein>
    <submittedName>
        <fullName evidence="5">Putrescine aminopropyltransferase</fullName>
        <ecNumber evidence="5">2.5.1.16</ecNumber>
    </submittedName>
</protein>
<evidence type="ECO:0000259" key="4">
    <source>
        <dbReference type="PROSITE" id="PS51006"/>
    </source>
</evidence>
<accession>A0A9W8BA04</accession>
<evidence type="ECO:0000313" key="6">
    <source>
        <dbReference type="Proteomes" id="UP001151582"/>
    </source>
</evidence>
<organism evidence="5 6">
    <name type="scientific">Dimargaris verticillata</name>
    <dbReference type="NCBI Taxonomy" id="2761393"/>
    <lineage>
        <taxon>Eukaryota</taxon>
        <taxon>Fungi</taxon>
        <taxon>Fungi incertae sedis</taxon>
        <taxon>Zoopagomycota</taxon>
        <taxon>Kickxellomycotina</taxon>
        <taxon>Dimargaritomycetes</taxon>
        <taxon>Dimargaritales</taxon>
        <taxon>Dimargaritaceae</taxon>
        <taxon>Dimargaris</taxon>
    </lineage>
</organism>
<dbReference type="EC" id="2.5.1.16" evidence="5"/>
<dbReference type="CDD" id="cd02440">
    <property type="entry name" value="AdoMet_MTases"/>
    <property type="match status" value="1"/>
</dbReference>
<gene>
    <name evidence="5" type="primary">SPE3_1</name>
    <name evidence="5" type="ORF">H4R34_001404</name>
</gene>
<dbReference type="PANTHER" id="PTHR11558:SF11">
    <property type="entry name" value="SPERMIDINE SYNTHASE"/>
    <property type="match status" value="1"/>
</dbReference>
<dbReference type="PROSITE" id="PS51006">
    <property type="entry name" value="PABS_2"/>
    <property type="match status" value="1"/>
</dbReference>
<dbReference type="PANTHER" id="PTHR11558">
    <property type="entry name" value="SPERMIDINE/SPERMINE SYNTHASE"/>
    <property type="match status" value="1"/>
</dbReference>
<feature type="domain" description="PABS" evidence="4">
    <location>
        <begin position="1"/>
        <end position="88"/>
    </location>
</feature>
<name>A0A9W8BA04_9FUNG</name>
<dbReference type="EMBL" id="JANBQB010000065">
    <property type="protein sequence ID" value="KAJ1983204.1"/>
    <property type="molecule type" value="Genomic_DNA"/>
</dbReference>
<dbReference type="InterPro" id="IPR029063">
    <property type="entry name" value="SAM-dependent_MTases_sf"/>
</dbReference>
<dbReference type="GO" id="GO:0005829">
    <property type="term" value="C:cytosol"/>
    <property type="evidence" value="ECO:0007669"/>
    <property type="project" value="TreeGrafter"/>
</dbReference>
<reference evidence="5" key="1">
    <citation type="submission" date="2022-07" db="EMBL/GenBank/DDBJ databases">
        <title>Phylogenomic reconstructions and comparative analyses of Kickxellomycotina fungi.</title>
        <authorList>
            <person name="Reynolds N.K."/>
            <person name="Stajich J.E."/>
            <person name="Barry K."/>
            <person name="Grigoriev I.V."/>
            <person name="Crous P."/>
            <person name="Smith M.E."/>
        </authorList>
    </citation>
    <scope>NUCLEOTIDE SEQUENCE</scope>
    <source>
        <strain evidence="5">RSA 567</strain>
    </source>
</reference>
<keyword evidence="2 3" id="KW-0808">Transferase</keyword>
<dbReference type="SUPFAM" id="SSF53335">
    <property type="entry name" value="S-adenosyl-L-methionine-dependent methyltransferases"/>
    <property type="match status" value="1"/>
</dbReference>
<comment type="caution">
    <text evidence="3">Lacks conserved residue(s) required for the propagation of feature annotation.</text>
</comment>
<dbReference type="Pfam" id="PF01564">
    <property type="entry name" value="Spermine_synth"/>
    <property type="match status" value="1"/>
</dbReference>
<sequence length="88" mass="9957">MSRREGLLRMLGRYPLVLVIGGGDGGVLREIVKHDLVEEVVLCEIDEAVIRVCKKYLPVMAVGFKHPKVKVHIGDGFEYMKRNTDTFD</sequence>
<keyword evidence="6" id="KW-1185">Reference proteome</keyword>
<evidence type="ECO:0000256" key="2">
    <source>
        <dbReference type="ARBA" id="ARBA00022679"/>
    </source>
</evidence>
<dbReference type="InterPro" id="IPR030374">
    <property type="entry name" value="PABS"/>
</dbReference>
<dbReference type="InterPro" id="IPR030373">
    <property type="entry name" value="PABS_CS"/>
</dbReference>
<evidence type="ECO:0000313" key="5">
    <source>
        <dbReference type="EMBL" id="KAJ1983204.1"/>
    </source>
</evidence>
<feature type="non-terminal residue" evidence="5">
    <location>
        <position position="1"/>
    </location>
</feature>
<evidence type="ECO:0000256" key="3">
    <source>
        <dbReference type="PROSITE-ProRule" id="PRU00354"/>
    </source>
</evidence>
<comment type="caution">
    <text evidence="5">The sequence shown here is derived from an EMBL/GenBank/DDBJ whole genome shotgun (WGS) entry which is preliminary data.</text>
</comment>
<comment type="similarity">
    <text evidence="1">Belongs to the spermidine/spermine synthase family.</text>
</comment>
<dbReference type="OrthoDB" id="38125at2759"/>
<dbReference type="Gene3D" id="3.40.50.150">
    <property type="entry name" value="Vaccinia Virus protein VP39"/>
    <property type="match status" value="1"/>
</dbReference>
<evidence type="ECO:0000256" key="1">
    <source>
        <dbReference type="ARBA" id="ARBA00007867"/>
    </source>
</evidence>
<dbReference type="GO" id="GO:0004766">
    <property type="term" value="F:spermidine synthase activity"/>
    <property type="evidence" value="ECO:0007669"/>
    <property type="project" value="UniProtKB-EC"/>
</dbReference>